<organism evidence="1 2">
    <name type="scientific">Mycena albidolilacea</name>
    <dbReference type="NCBI Taxonomy" id="1033008"/>
    <lineage>
        <taxon>Eukaryota</taxon>
        <taxon>Fungi</taxon>
        <taxon>Dikarya</taxon>
        <taxon>Basidiomycota</taxon>
        <taxon>Agaricomycotina</taxon>
        <taxon>Agaricomycetes</taxon>
        <taxon>Agaricomycetidae</taxon>
        <taxon>Agaricales</taxon>
        <taxon>Marasmiineae</taxon>
        <taxon>Mycenaceae</taxon>
        <taxon>Mycena</taxon>
    </lineage>
</organism>
<name>A0AAD7EF22_9AGAR</name>
<accession>A0AAD7EF22</accession>
<comment type="caution">
    <text evidence="1">The sequence shown here is derived from an EMBL/GenBank/DDBJ whole genome shotgun (WGS) entry which is preliminary data.</text>
</comment>
<proteinExistence type="predicted"/>
<dbReference type="EMBL" id="JARIHO010000061">
    <property type="protein sequence ID" value="KAJ7315503.1"/>
    <property type="molecule type" value="Genomic_DNA"/>
</dbReference>
<protein>
    <submittedName>
        <fullName evidence="1">Uncharacterized protein</fullName>
    </submittedName>
</protein>
<keyword evidence="2" id="KW-1185">Reference proteome</keyword>
<dbReference type="Proteomes" id="UP001218218">
    <property type="component" value="Unassembled WGS sequence"/>
</dbReference>
<sequence length="234" mass="27115">MTVIGLVSPLHRLRFWCWMGRSTKLSGRAAKRREHNAEYRQWTAGSTRKTTASNGPEAMYPLMSPNSADMKARRQHLALRALAEMKDRCISQILRRWTDLMRPLAGKNPPHAVLLSELFLLNRSGARQGGRNWLTRDTPLPDFIAPETPLQKKMRRELGEIGPLTAIQQAQINAYRLRHQSRYYKEEDPPLETAPSCLSTARWQRICDWRHGLSDFDTDWDAPVRQELEEETLR</sequence>
<evidence type="ECO:0000313" key="2">
    <source>
        <dbReference type="Proteomes" id="UP001218218"/>
    </source>
</evidence>
<reference evidence="1" key="1">
    <citation type="submission" date="2023-03" db="EMBL/GenBank/DDBJ databases">
        <title>Massive genome expansion in bonnet fungi (Mycena s.s.) driven by repeated elements and novel gene families across ecological guilds.</title>
        <authorList>
            <consortium name="Lawrence Berkeley National Laboratory"/>
            <person name="Harder C.B."/>
            <person name="Miyauchi S."/>
            <person name="Viragh M."/>
            <person name="Kuo A."/>
            <person name="Thoen E."/>
            <person name="Andreopoulos B."/>
            <person name="Lu D."/>
            <person name="Skrede I."/>
            <person name="Drula E."/>
            <person name="Henrissat B."/>
            <person name="Morin E."/>
            <person name="Kohler A."/>
            <person name="Barry K."/>
            <person name="LaButti K."/>
            <person name="Morin E."/>
            <person name="Salamov A."/>
            <person name="Lipzen A."/>
            <person name="Mereny Z."/>
            <person name="Hegedus B."/>
            <person name="Baldrian P."/>
            <person name="Stursova M."/>
            <person name="Weitz H."/>
            <person name="Taylor A."/>
            <person name="Grigoriev I.V."/>
            <person name="Nagy L.G."/>
            <person name="Martin F."/>
            <person name="Kauserud H."/>
        </authorList>
    </citation>
    <scope>NUCLEOTIDE SEQUENCE</scope>
    <source>
        <strain evidence="1">CBHHK002</strain>
    </source>
</reference>
<evidence type="ECO:0000313" key="1">
    <source>
        <dbReference type="EMBL" id="KAJ7315503.1"/>
    </source>
</evidence>
<gene>
    <name evidence="1" type="ORF">DFH08DRAFT_820434</name>
</gene>
<dbReference type="AlphaFoldDB" id="A0AAD7EF22"/>